<feature type="transmembrane region" description="Helical" evidence="1">
    <location>
        <begin position="369"/>
        <end position="388"/>
    </location>
</feature>
<evidence type="ECO:0000259" key="3">
    <source>
        <dbReference type="Pfam" id="PF13194"/>
    </source>
</evidence>
<evidence type="ECO:0008006" key="6">
    <source>
        <dbReference type="Google" id="ProtNLM"/>
    </source>
</evidence>
<dbReference type="PANTHER" id="PTHR39084">
    <property type="entry name" value="MEMBRANE PROTEIN-RELATED"/>
    <property type="match status" value="1"/>
</dbReference>
<dbReference type="InterPro" id="IPR025105">
    <property type="entry name" value="DUF4010"/>
</dbReference>
<gene>
    <name evidence="4" type="ORF">CKO31_24700</name>
</gene>
<comment type="caution">
    <text evidence="4">The sequence shown here is derived from an EMBL/GenBank/DDBJ whole genome shotgun (WGS) entry which is preliminary data.</text>
</comment>
<keyword evidence="1" id="KW-0472">Membrane</keyword>
<feature type="transmembrane region" description="Helical" evidence="1">
    <location>
        <begin position="394"/>
        <end position="420"/>
    </location>
</feature>
<evidence type="ECO:0000259" key="2">
    <source>
        <dbReference type="Pfam" id="PF02308"/>
    </source>
</evidence>
<sequence length="455" mass="46488">MDTLITPEQQSAALSLALALAIGLLFGLERGWHKEQPKYVARPAGVRTFGLIGLLGGATGVLAQQTTPGVVGWAFLGVALAVAAAYALNAWQTGETGITTLIAALLAFALAALATLGHRTTAAAAAVVATLLLGLKPQLHAWVAKLDETELQATLQLLLISVVVLPMLPDQGFGPAAALNPYQLWWMVVLIAAISYAGYFAVRIVGAGAGIPLTGLLAGLASSTASTIQMARLAKHTDADPNLLGSGILLANATLFPRILVIVGLVQPALVQPLALPLAGMALVTAAPALLLWRQRGPDGSGATLRTSNPLALGSALRFGLLLAVIMVLGRLAADYLGDAGVLGLAAVSGVADLNAITLSVAKMYPPQLALPVVLLAILLAVTSNTLFKTGVCLWVGTLGLGLRVGVPMLATAATGLALLSLTGQTAALPEDFGLFTALQGLYGAFADWGEQLAR</sequence>
<name>A0ABS1CPK2_9GAMM</name>
<keyword evidence="1" id="KW-0812">Transmembrane</keyword>
<feature type="transmembrane region" description="Helical" evidence="1">
    <location>
        <begin position="12"/>
        <end position="32"/>
    </location>
</feature>
<dbReference type="Proteomes" id="UP000748752">
    <property type="component" value="Unassembled WGS sequence"/>
</dbReference>
<dbReference type="Pfam" id="PF13194">
    <property type="entry name" value="DUF4010"/>
    <property type="match status" value="1"/>
</dbReference>
<dbReference type="InterPro" id="IPR049177">
    <property type="entry name" value="MgtC_SapB_SrpB_YhiD_N"/>
</dbReference>
<proteinExistence type="predicted"/>
<protein>
    <recommendedName>
        <fullName evidence="6">DUF4010 domain-containing protein</fullName>
    </recommendedName>
</protein>
<feature type="domain" description="DUF4010" evidence="3">
    <location>
        <begin position="189"/>
        <end position="397"/>
    </location>
</feature>
<keyword evidence="1" id="KW-1133">Transmembrane helix</keyword>
<dbReference type="RefSeq" id="WP_200243384.1">
    <property type="nucleotide sequence ID" value="NZ_NRRV01000134.1"/>
</dbReference>
<feature type="domain" description="MgtC/SapB/SrpB/YhiD N-terminal" evidence="2">
    <location>
        <begin position="16"/>
        <end position="141"/>
    </location>
</feature>
<dbReference type="Pfam" id="PF02308">
    <property type="entry name" value="MgtC"/>
    <property type="match status" value="1"/>
</dbReference>
<evidence type="ECO:0000256" key="1">
    <source>
        <dbReference type="SAM" id="Phobius"/>
    </source>
</evidence>
<dbReference type="EMBL" id="NRRV01000134">
    <property type="protein sequence ID" value="MBK1633872.1"/>
    <property type="molecule type" value="Genomic_DNA"/>
</dbReference>
<keyword evidence="5" id="KW-1185">Reference proteome</keyword>
<evidence type="ECO:0000313" key="4">
    <source>
        <dbReference type="EMBL" id="MBK1633872.1"/>
    </source>
</evidence>
<feature type="transmembrane region" description="Helical" evidence="1">
    <location>
        <begin position="44"/>
        <end position="64"/>
    </location>
</feature>
<feature type="transmembrane region" description="Helical" evidence="1">
    <location>
        <begin position="100"/>
        <end position="133"/>
    </location>
</feature>
<feature type="transmembrane region" description="Helical" evidence="1">
    <location>
        <begin position="70"/>
        <end position="88"/>
    </location>
</feature>
<accession>A0ABS1CPK2</accession>
<dbReference type="PANTHER" id="PTHR39084:SF1">
    <property type="entry name" value="DUF4010 DOMAIN-CONTAINING PROTEIN"/>
    <property type="match status" value="1"/>
</dbReference>
<feature type="transmembrane region" description="Helical" evidence="1">
    <location>
        <begin position="153"/>
        <end position="172"/>
    </location>
</feature>
<feature type="transmembrane region" description="Helical" evidence="1">
    <location>
        <begin position="211"/>
        <end position="231"/>
    </location>
</feature>
<feature type="transmembrane region" description="Helical" evidence="1">
    <location>
        <begin position="313"/>
        <end position="334"/>
    </location>
</feature>
<feature type="transmembrane region" description="Helical" evidence="1">
    <location>
        <begin position="340"/>
        <end position="362"/>
    </location>
</feature>
<feature type="transmembrane region" description="Helical" evidence="1">
    <location>
        <begin position="243"/>
        <end position="268"/>
    </location>
</feature>
<feature type="transmembrane region" description="Helical" evidence="1">
    <location>
        <begin position="184"/>
        <end position="205"/>
    </location>
</feature>
<feature type="transmembrane region" description="Helical" evidence="1">
    <location>
        <begin position="274"/>
        <end position="293"/>
    </location>
</feature>
<evidence type="ECO:0000313" key="5">
    <source>
        <dbReference type="Proteomes" id="UP000748752"/>
    </source>
</evidence>
<organism evidence="4 5">
    <name type="scientific">Thiohalocapsa halophila</name>
    <dbReference type="NCBI Taxonomy" id="69359"/>
    <lineage>
        <taxon>Bacteria</taxon>
        <taxon>Pseudomonadati</taxon>
        <taxon>Pseudomonadota</taxon>
        <taxon>Gammaproteobacteria</taxon>
        <taxon>Chromatiales</taxon>
        <taxon>Chromatiaceae</taxon>
        <taxon>Thiohalocapsa</taxon>
    </lineage>
</organism>
<reference evidence="4 5" key="1">
    <citation type="journal article" date="2020" name="Microorganisms">
        <title>Osmotic Adaptation and Compatible Solute Biosynthesis of Phototrophic Bacteria as Revealed from Genome Analyses.</title>
        <authorList>
            <person name="Imhoff J.F."/>
            <person name="Rahn T."/>
            <person name="Kunzel S."/>
            <person name="Keller A."/>
            <person name="Neulinger S.C."/>
        </authorList>
    </citation>
    <scope>NUCLEOTIDE SEQUENCE [LARGE SCALE GENOMIC DNA]</scope>
    <source>
        <strain evidence="4 5">DSM 6210</strain>
    </source>
</reference>